<evidence type="ECO:0000313" key="1">
    <source>
        <dbReference type="EnsemblPlants" id="AVESA.00010b.r2.3CG0452260.1.CDS"/>
    </source>
</evidence>
<name>A0ACD5VKC2_AVESA</name>
<proteinExistence type="predicted"/>
<keyword evidence="2" id="KW-1185">Reference proteome</keyword>
<accession>A0ACD5VKC2</accession>
<dbReference type="Proteomes" id="UP001732700">
    <property type="component" value="Chromosome 3C"/>
</dbReference>
<sequence length="303" mass="34182">MRTYGVLENGEVIAVKKLNSQPGLVEESFKNELLNLMRAQHKNIVRLVGYCYEIRDIVVEYKGELVVAGVQDIALCLEYMQGGTLEELISDESCGLDWEERYKIIEGICQGLKHLHTGSTDPIYHMDLKPANVLLDKNRIPKIGDFGLSRLLASTGTFVTQTNSGTLTYMPPEYMHGLQISSKFDVFSVGVIIIQIIAGLEGYYNYKCIYKYPQVFIEHVTGNWSKRVQVKKMSTEALLDVQKCINIALRCVEEDRAKRPTITEIVEELDMIGAGVEVSVAANAAWHIWKSITRCLADVLNWQ</sequence>
<organism evidence="1 2">
    <name type="scientific">Avena sativa</name>
    <name type="common">Oat</name>
    <dbReference type="NCBI Taxonomy" id="4498"/>
    <lineage>
        <taxon>Eukaryota</taxon>
        <taxon>Viridiplantae</taxon>
        <taxon>Streptophyta</taxon>
        <taxon>Embryophyta</taxon>
        <taxon>Tracheophyta</taxon>
        <taxon>Spermatophyta</taxon>
        <taxon>Magnoliopsida</taxon>
        <taxon>Liliopsida</taxon>
        <taxon>Poales</taxon>
        <taxon>Poaceae</taxon>
        <taxon>BOP clade</taxon>
        <taxon>Pooideae</taxon>
        <taxon>Poodae</taxon>
        <taxon>Poeae</taxon>
        <taxon>Poeae Chloroplast Group 1 (Aveneae type)</taxon>
        <taxon>Aveninae</taxon>
        <taxon>Avena</taxon>
    </lineage>
</organism>
<dbReference type="EnsemblPlants" id="AVESA.00010b.r2.3CG0452260.1">
    <property type="protein sequence ID" value="AVESA.00010b.r2.3CG0452260.1.CDS"/>
    <property type="gene ID" value="AVESA.00010b.r2.3CG0452260"/>
</dbReference>
<reference evidence="1" key="2">
    <citation type="submission" date="2025-09" db="UniProtKB">
        <authorList>
            <consortium name="EnsemblPlants"/>
        </authorList>
    </citation>
    <scope>IDENTIFICATION</scope>
</reference>
<protein>
    <submittedName>
        <fullName evidence="1">Uncharacterized protein</fullName>
    </submittedName>
</protein>
<reference evidence="1" key="1">
    <citation type="submission" date="2021-05" db="EMBL/GenBank/DDBJ databases">
        <authorList>
            <person name="Scholz U."/>
            <person name="Mascher M."/>
            <person name="Fiebig A."/>
        </authorList>
    </citation>
    <scope>NUCLEOTIDE SEQUENCE [LARGE SCALE GENOMIC DNA]</scope>
</reference>
<evidence type="ECO:0000313" key="2">
    <source>
        <dbReference type="Proteomes" id="UP001732700"/>
    </source>
</evidence>